<dbReference type="EMBL" id="JBAWTH010000006">
    <property type="protein sequence ID" value="KAL2291459.1"/>
    <property type="molecule type" value="Genomic_DNA"/>
</dbReference>
<dbReference type="InterPro" id="IPR052895">
    <property type="entry name" value="HetReg/Transcr_Mod"/>
</dbReference>
<gene>
    <name evidence="2" type="ORF">FJTKL_12855</name>
</gene>
<feature type="domain" description="Heterokaryon incompatibility" evidence="1">
    <location>
        <begin position="76"/>
        <end position="219"/>
    </location>
</feature>
<evidence type="ECO:0000259" key="1">
    <source>
        <dbReference type="Pfam" id="PF06985"/>
    </source>
</evidence>
<sequence>MQRQANRRLPSSTPFAEWCDYIMEFDLFDDHSTVHYPKLDADSAQIRLIVLARGALDSPIHCTYRVVSLDDENLSYETLSYVWKNEAGTALIWVEGKAASVTQGLFGALEQLRLADCERTLWIDAICINQSDSVEKTQQVDMMCRIYSHCSHCNIWLGPLGETSLVDANLAIDTVSWIAGDMADTPAFLDDVSKRRRAAEAFATLLTRPWWMRIWTVQEVILPPHRFIFWGPCKLPWDLLDRASEAVMDDTQIKPPADLRKYAHEFYASGAFGHLTARVRSMRITVNEHPLYLFWRWRFRQATDPRDKIYALLGMRRDVRLPSVPSCDYTVDVRTLFRRVTVDLIELCNDLNPLIGRRGEPSNLADEPSWVVDWSGSIPGQGRSAFWEHQTRWTSREYCADKGTFGVGDGLRFADEHTLLLAGLYVDKIAVVEQRQTWGEGQAEGFHETVLGGADRWGDLITRFQRSGAATGHAVELPGNWMQAFLRLITGRLVPGEPIQL</sequence>
<evidence type="ECO:0000313" key="3">
    <source>
        <dbReference type="Proteomes" id="UP001600888"/>
    </source>
</evidence>
<dbReference type="InterPro" id="IPR010730">
    <property type="entry name" value="HET"/>
</dbReference>
<comment type="caution">
    <text evidence="2">The sequence shown here is derived from an EMBL/GenBank/DDBJ whole genome shotgun (WGS) entry which is preliminary data.</text>
</comment>
<reference evidence="2 3" key="1">
    <citation type="submission" date="2024-03" db="EMBL/GenBank/DDBJ databases">
        <title>A high-quality draft genome sequence of Diaporthe vaccinii, a causative agent of upright dieback and viscid rot disease in cranberry plants.</title>
        <authorList>
            <person name="Sarrasin M."/>
            <person name="Lang B.F."/>
            <person name="Burger G."/>
        </authorList>
    </citation>
    <scope>NUCLEOTIDE SEQUENCE [LARGE SCALE GENOMIC DNA]</scope>
    <source>
        <strain evidence="2 3">IS7</strain>
    </source>
</reference>
<dbReference type="Proteomes" id="UP001600888">
    <property type="component" value="Unassembled WGS sequence"/>
</dbReference>
<keyword evidence="3" id="KW-1185">Reference proteome</keyword>
<proteinExistence type="predicted"/>
<dbReference type="PANTHER" id="PTHR24148:SF82">
    <property type="entry name" value="HETEROKARYON INCOMPATIBILITY DOMAIN-CONTAINING PROTEIN"/>
    <property type="match status" value="1"/>
</dbReference>
<protein>
    <recommendedName>
        <fullName evidence="1">Heterokaryon incompatibility domain-containing protein</fullName>
    </recommendedName>
</protein>
<evidence type="ECO:0000313" key="2">
    <source>
        <dbReference type="EMBL" id="KAL2291459.1"/>
    </source>
</evidence>
<dbReference type="PANTHER" id="PTHR24148">
    <property type="entry name" value="ANKYRIN REPEAT DOMAIN-CONTAINING PROTEIN 39 HOMOLOG-RELATED"/>
    <property type="match status" value="1"/>
</dbReference>
<organism evidence="2 3">
    <name type="scientific">Diaporthe vaccinii</name>
    <dbReference type="NCBI Taxonomy" id="105482"/>
    <lineage>
        <taxon>Eukaryota</taxon>
        <taxon>Fungi</taxon>
        <taxon>Dikarya</taxon>
        <taxon>Ascomycota</taxon>
        <taxon>Pezizomycotina</taxon>
        <taxon>Sordariomycetes</taxon>
        <taxon>Sordariomycetidae</taxon>
        <taxon>Diaporthales</taxon>
        <taxon>Diaporthaceae</taxon>
        <taxon>Diaporthe</taxon>
        <taxon>Diaporthe eres species complex</taxon>
    </lineage>
</organism>
<dbReference type="Pfam" id="PF06985">
    <property type="entry name" value="HET"/>
    <property type="match status" value="1"/>
</dbReference>
<accession>A0ABR4F9Y3</accession>
<name>A0ABR4F9Y3_9PEZI</name>